<accession>A0A955LA09</accession>
<feature type="transmembrane region" description="Helical" evidence="1">
    <location>
        <begin position="12"/>
        <end position="36"/>
    </location>
</feature>
<evidence type="ECO:0000313" key="3">
    <source>
        <dbReference type="Proteomes" id="UP000714915"/>
    </source>
</evidence>
<protein>
    <submittedName>
        <fullName evidence="2">Uncharacterized protein</fullName>
    </submittedName>
</protein>
<dbReference type="EMBL" id="JAGQLF010000006">
    <property type="protein sequence ID" value="MCA9386566.1"/>
    <property type="molecule type" value="Genomic_DNA"/>
</dbReference>
<dbReference type="Proteomes" id="UP000714915">
    <property type="component" value="Unassembled WGS sequence"/>
</dbReference>
<dbReference type="AlphaFoldDB" id="A0A955LA09"/>
<keyword evidence="1" id="KW-0472">Membrane</keyword>
<reference evidence="2" key="2">
    <citation type="journal article" date="2021" name="Microbiome">
        <title>Successional dynamics and alternative stable states in a saline activated sludge microbial community over 9 years.</title>
        <authorList>
            <person name="Wang Y."/>
            <person name="Ye J."/>
            <person name="Ju F."/>
            <person name="Liu L."/>
            <person name="Boyd J.A."/>
            <person name="Deng Y."/>
            <person name="Parks D.H."/>
            <person name="Jiang X."/>
            <person name="Yin X."/>
            <person name="Woodcroft B.J."/>
            <person name="Tyson G.W."/>
            <person name="Hugenholtz P."/>
            <person name="Polz M.F."/>
            <person name="Zhang T."/>
        </authorList>
    </citation>
    <scope>NUCLEOTIDE SEQUENCE</scope>
    <source>
        <strain evidence="2">HKST-UBA09</strain>
    </source>
</reference>
<gene>
    <name evidence="2" type="ORF">KC669_00885</name>
</gene>
<reference evidence="2" key="1">
    <citation type="submission" date="2020-04" db="EMBL/GenBank/DDBJ databases">
        <authorList>
            <person name="Zhang T."/>
        </authorList>
    </citation>
    <scope>NUCLEOTIDE SEQUENCE</scope>
    <source>
        <strain evidence="2">HKST-UBA09</strain>
    </source>
</reference>
<proteinExistence type="predicted"/>
<keyword evidence="1" id="KW-1133">Transmembrane helix</keyword>
<comment type="caution">
    <text evidence="2">The sequence shown here is derived from an EMBL/GenBank/DDBJ whole genome shotgun (WGS) entry which is preliminary data.</text>
</comment>
<evidence type="ECO:0000313" key="2">
    <source>
        <dbReference type="EMBL" id="MCA9386566.1"/>
    </source>
</evidence>
<name>A0A955LA09_9BACT</name>
<evidence type="ECO:0000256" key="1">
    <source>
        <dbReference type="SAM" id="Phobius"/>
    </source>
</evidence>
<sequence length="220" mass="25306">MGQFYRFKAITSIVLLFLFVIFCSLAIIIFFAAGWLHTYKVFTQESPVAKVELSALKEDDKGQYFEVTITEVAGESPLTAMFSPNEENTVLARGERKTYKLYGDQFDIGGPTVKFHDYLTFLNFETVYKIAYVRAEYSNPSIEEQRTSNMDRRFDLNGGYSTWRSIQEDIQNNTFRGSVLKIFIDTIPQLNSRGVFVTDKEQTLTLCVTEEGFLFCNKEI</sequence>
<organism evidence="2 3">
    <name type="scientific">Candidatus Dojkabacteria bacterium</name>
    <dbReference type="NCBI Taxonomy" id="2099670"/>
    <lineage>
        <taxon>Bacteria</taxon>
        <taxon>Candidatus Dojkabacteria</taxon>
    </lineage>
</organism>
<keyword evidence="1" id="KW-0812">Transmembrane</keyword>